<dbReference type="AlphaFoldDB" id="W4LG35"/>
<dbReference type="EMBL" id="AZHW01000709">
    <property type="protein sequence ID" value="ETW97068.1"/>
    <property type="molecule type" value="Genomic_DNA"/>
</dbReference>
<dbReference type="PANTHER" id="PTHR24104:SF25">
    <property type="entry name" value="PROTEIN LIN-41"/>
    <property type="match status" value="1"/>
</dbReference>
<name>W4LG35_ENTF1</name>
<feature type="repeat" description="NHL" evidence="2">
    <location>
        <begin position="158"/>
        <end position="201"/>
    </location>
</feature>
<feature type="repeat" description="NHL" evidence="2">
    <location>
        <begin position="205"/>
        <end position="248"/>
    </location>
</feature>
<organism evidence="3 4">
    <name type="scientific">Entotheonella factor</name>
    <dbReference type="NCBI Taxonomy" id="1429438"/>
    <lineage>
        <taxon>Bacteria</taxon>
        <taxon>Pseudomonadati</taxon>
        <taxon>Nitrospinota/Tectimicrobiota group</taxon>
        <taxon>Candidatus Tectimicrobiota</taxon>
        <taxon>Candidatus Entotheonellia</taxon>
        <taxon>Candidatus Entotheonellales</taxon>
        <taxon>Candidatus Entotheonellaceae</taxon>
        <taxon>Candidatus Entotheonella</taxon>
    </lineage>
</organism>
<sequence>MAIQTDFLTYRLTIGLSTMEGRGFYYPSDTVIGPNKRLYVLNRSLEGVDRGIRVTMCDLDSEYYGTFGSYGEDEGQFVWLTGGTVDAQGHIYVTDEYLHRVSAFDASGTFLTRWGSHGRGADELDGPSGIACDGQGGLFVADTHNHRIQKFTTGGEPLLSFGTEGSGEGQFNLPWGLAMGPNGDVYVADWGNDRIQRFTPDGAFVASYGEPGRGDGQLTRPASVAVDLEGYMYIADWGNERVQVLGPDGGFVQNLRGEATLSEWAVNFLNINQEEGAARARANLEPEIEFLDPDDPYEVSSHIEKYFWSPMSVKLDDEGQLYVTESNRHRIQIYGRTA</sequence>
<keyword evidence="1" id="KW-0677">Repeat</keyword>
<dbReference type="Pfam" id="PF01436">
    <property type="entry name" value="NHL"/>
    <property type="match status" value="3"/>
</dbReference>
<dbReference type="GO" id="GO:0008270">
    <property type="term" value="F:zinc ion binding"/>
    <property type="evidence" value="ECO:0007669"/>
    <property type="project" value="UniProtKB-KW"/>
</dbReference>
<dbReference type="PATRIC" id="fig|1429438.4.peg.4628"/>
<proteinExistence type="predicted"/>
<dbReference type="SUPFAM" id="SSF63829">
    <property type="entry name" value="Calcium-dependent phosphotriesterase"/>
    <property type="match status" value="1"/>
</dbReference>
<protein>
    <submittedName>
        <fullName evidence="3">Uncharacterized protein</fullName>
    </submittedName>
</protein>
<feature type="repeat" description="NHL" evidence="2">
    <location>
        <begin position="67"/>
        <end position="107"/>
    </location>
</feature>
<dbReference type="Proteomes" id="UP000019141">
    <property type="component" value="Unassembled WGS sequence"/>
</dbReference>
<keyword evidence="4" id="KW-1185">Reference proteome</keyword>
<evidence type="ECO:0000256" key="2">
    <source>
        <dbReference type="PROSITE-ProRule" id="PRU00504"/>
    </source>
</evidence>
<dbReference type="CDD" id="cd05819">
    <property type="entry name" value="NHL"/>
    <property type="match status" value="1"/>
</dbReference>
<accession>W4LG35</accession>
<dbReference type="InterPro" id="IPR001258">
    <property type="entry name" value="NHL_repeat"/>
</dbReference>
<dbReference type="PROSITE" id="PS51125">
    <property type="entry name" value="NHL"/>
    <property type="match status" value="4"/>
</dbReference>
<comment type="caution">
    <text evidence="3">The sequence shown here is derived from an EMBL/GenBank/DDBJ whole genome shotgun (WGS) entry which is preliminary data.</text>
</comment>
<evidence type="ECO:0000313" key="3">
    <source>
        <dbReference type="EMBL" id="ETW97068.1"/>
    </source>
</evidence>
<feature type="repeat" description="NHL" evidence="2">
    <location>
        <begin position="111"/>
        <end position="154"/>
    </location>
</feature>
<dbReference type="InterPro" id="IPR050952">
    <property type="entry name" value="TRIM-NHL_E3_ligases"/>
</dbReference>
<dbReference type="PANTHER" id="PTHR24104">
    <property type="entry name" value="E3 UBIQUITIN-PROTEIN LIGASE NHLRC1-RELATED"/>
    <property type="match status" value="1"/>
</dbReference>
<dbReference type="HOGENOM" id="CLU_008645_2_2_7"/>
<evidence type="ECO:0000256" key="1">
    <source>
        <dbReference type="ARBA" id="ARBA00022737"/>
    </source>
</evidence>
<gene>
    <name evidence="3" type="ORF">ETSY1_24115</name>
</gene>
<dbReference type="InterPro" id="IPR011042">
    <property type="entry name" value="6-blade_b-propeller_TolB-like"/>
</dbReference>
<reference evidence="3 4" key="1">
    <citation type="journal article" date="2014" name="Nature">
        <title>An environmental bacterial taxon with a large and distinct metabolic repertoire.</title>
        <authorList>
            <person name="Wilson M.C."/>
            <person name="Mori T."/>
            <person name="Ruckert C."/>
            <person name="Uria A.R."/>
            <person name="Helf M.J."/>
            <person name="Takada K."/>
            <person name="Gernert C."/>
            <person name="Steffens U.A."/>
            <person name="Heycke N."/>
            <person name="Schmitt S."/>
            <person name="Rinke C."/>
            <person name="Helfrich E.J."/>
            <person name="Brachmann A.O."/>
            <person name="Gurgui C."/>
            <person name="Wakimoto T."/>
            <person name="Kracht M."/>
            <person name="Crusemann M."/>
            <person name="Hentschel U."/>
            <person name="Abe I."/>
            <person name="Matsunaga S."/>
            <person name="Kalinowski J."/>
            <person name="Takeyama H."/>
            <person name="Piel J."/>
        </authorList>
    </citation>
    <scope>NUCLEOTIDE SEQUENCE [LARGE SCALE GENOMIC DNA]</scope>
    <source>
        <strain evidence="4">TSY1</strain>
    </source>
</reference>
<dbReference type="Gene3D" id="2.120.10.30">
    <property type="entry name" value="TolB, C-terminal domain"/>
    <property type="match status" value="2"/>
</dbReference>
<evidence type="ECO:0000313" key="4">
    <source>
        <dbReference type="Proteomes" id="UP000019141"/>
    </source>
</evidence>